<evidence type="ECO:0000313" key="6">
    <source>
        <dbReference type="EMBL" id="KWF33527.1"/>
    </source>
</evidence>
<dbReference type="Pfam" id="PF00890">
    <property type="entry name" value="FAD_binding_2"/>
    <property type="match status" value="1"/>
</dbReference>
<dbReference type="SUPFAM" id="SSF51905">
    <property type="entry name" value="FAD/NAD(P)-binding domain"/>
    <property type="match status" value="1"/>
</dbReference>
<organism evidence="6 7">
    <name type="scientific">Burkholderia pseudomultivorans</name>
    <dbReference type="NCBI Taxonomy" id="1207504"/>
    <lineage>
        <taxon>Bacteria</taxon>
        <taxon>Pseudomonadati</taxon>
        <taxon>Pseudomonadota</taxon>
        <taxon>Betaproteobacteria</taxon>
        <taxon>Burkholderiales</taxon>
        <taxon>Burkholderiaceae</taxon>
        <taxon>Burkholderia</taxon>
        <taxon>Burkholderia cepacia complex</taxon>
    </lineage>
</organism>
<evidence type="ECO:0000256" key="1">
    <source>
        <dbReference type="ARBA" id="ARBA00001974"/>
    </source>
</evidence>
<evidence type="ECO:0000256" key="3">
    <source>
        <dbReference type="ARBA" id="ARBA00022827"/>
    </source>
</evidence>
<dbReference type="PANTHER" id="PTHR43400">
    <property type="entry name" value="FUMARATE REDUCTASE"/>
    <property type="match status" value="1"/>
</dbReference>
<keyword evidence="3" id="KW-0274">FAD</keyword>
<dbReference type="Gene3D" id="3.90.700.10">
    <property type="entry name" value="Succinate dehydrogenase/fumarate reductase flavoprotein, catalytic domain"/>
    <property type="match status" value="1"/>
</dbReference>
<dbReference type="SUPFAM" id="SSF56425">
    <property type="entry name" value="Succinate dehydrogenase/fumarate reductase flavoprotein, catalytic domain"/>
    <property type="match status" value="1"/>
</dbReference>
<name>A0A132EKE0_9BURK</name>
<evidence type="ECO:0000259" key="5">
    <source>
        <dbReference type="Pfam" id="PF00890"/>
    </source>
</evidence>
<dbReference type="EMBL" id="LPJR01000019">
    <property type="protein sequence ID" value="KWF33527.1"/>
    <property type="molecule type" value="Genomic_DNA"/>
</dbReference>
<dbReference type="GO" id="GO:0016491">
    <property type="term" value="F:oxidoreductase activity"/>
    <property type="evidence" value="ECO:0007669"/>
    <property type="project" value="UniProtKB-KW"/>
</dbReference>
<dbReference type="NCBIfam" id="TIGR02485">
    <property type="entry name" value="CobZ_N-term"/>
    <property type="match status" value="1"/>
</dbReference>
<dbReference type="InterPro" id="IPR012831">
    <property type="entry name" value="CobZ"/>
</dbReference>
<dbReference type="InterPro" id="IPR050315">
    <property type="entry name" value="FAD-oxidoreductase_2"/>
</dbReference>
<evidence type="ECO:0000256" key="2">
    <source>
        <dbReference type="ARBA" id="ARBA00022630"/>
    </source>
</evidence>
<dbReference type="RefSeq" id="WP_060240664.1">
    <property type="nucleotide sequence ID" value="NZ_LPJR01000019.1"/>
</dbReference>
<reference evidence="6 7" key="1">
    <citation type="submission" date="2015-11" db="EMBL/GenBank/DDBJ databases">
        <title>Expanding the genomic diversity of Burkholderia species for the development of highly accurate diagnostics.</title>
        <authorList>
            <person name="Sahl J."/>
            <person name="Keim P."/>
            <person name="Wagner D."/>
        </authorList>
    </citation>
    <scope>NUCLEOTIDE SEQUENCE [LARGE SCALE GENOMIC DNA]</scope>
    <source>
        <strain evidence="6 7">MSMB368WGS</strain>
    </source>
</reference>
<gene>
    <name evidence="6" type="ORF">WT56_10475</name>
</gene>
<evidence type="ECO:0000313" key="7">
    <source>
        <dbReference type="Proteomes" id="UP000062912"/>
    </source>
</evidence>
<dbReference type="Gene3D" id="3.50.50.60">
    <property type="entry name" value="FAD/NAD(P)-binding domain"/>
    <property type="match status" value="1"/>
</dbReference>
<feature type="domain" description="FAD-dependent oxidoreductase 2 FAD-binding" evidence="5">
    <location>
        <begin position="3"/>
        <end position="429"/>
    </location>
</feature>
<keyword evidence="4" id="KW-0560">Oxidoreductase</keyword>
<proteinExistence type="predicted"/>
<dbReference type="PANTHER" id="PTHR43400:SF7">
    <property type="entry name" value="FAD-DEPENDENT OXIDOREDUCTASE 2 FAD BINDING DOMAIN-CONTAINING PROTEIN"/>
    <property type="match status" value="1"/>
</dbReference>
<dbReference type="OrthoDB" id="9813348at2"/>
<dbReference type="InterPro" id="IPR027477">
    <property type="entry name" value="Succ_DH/fumarate_Rdtase_cat_sf"/>
</dbReference>
<evidence type="ECO:0000256" key="4">
    <source>
        <dbReference type="ARBA" id="ARBA00023002"/>
    </source>
</evidence>
<accession>A0A132EKE0</accession>
<dbReference type="Proteomes" id="UP000062912">
    <property type="component" value="Unassembled WGS sequence"/>
</dbReference>
<protein>
    <submittedName>
        <fullName evidence="6">Tricarballylate dehydrogenase</fullName>
    </submittedName>
</protein>
<dbReference type="InterPro" id="IPR036188">
    <property type="entry name" value="FAD/NAD-bd_sf"/>
</dbReference>
<comment type="cofactor">
    <cofactor evidence="1">
        <name>FAD</name>
        <dbReference type="ChEBI" id="CHEBI:57692"/>
    </cofactor>
</comment>
<dbReference type="InterPro" id="IPR003953">
    <property type="entry name" value="FAD-dep_OxRdtase_2_FAD-bd"/>
</dbReference>
<keyword evidence="2" id="KW-0285">Flavoprotein</keyword>
<dbReference type="AlphaFoldDB" id="A0A132EKE0"/>
<sequence>MVDVLVIGGGNAALCAALMAREAGASVLLLEAAPREWRGGNSQHTRNLRCMHDAPQDVLVDAYPEEEFWQDLLKVTGGITNEHLARLTIRASSTCRPWMHKHGVRFQPPLSGALHVARTNAFFMGGGKALVNAYYRSAEALGVDIRYDTPVDELELDGGRFIAARSGRQRFEARACVLAAGGFESNREWLRQAWGQNERGEWPADNFLIRGTRFNTGVLIKRMIDAGADMIGDPSQSHCVAIDARAPLYDGGICTRIDCVSLGVVVNREAERFYDEGEDFWPKRYAIWGRLVAHQPGQIGYSIIDAKAIGRFMPPVFPGEKADSLPELARKLKLPEARFMETLTRYNDACRVGTFDHTALDDCHTEGLAPPKTHWARRIDTPPFYGYALRPGITFTYLGLKTNDRAQVHFGGEPSENLFVAGEMMAGNVLGKGYTAGVGMSIGTAFGRIAGTEAARAALNTTEAHHATV</sequence>
<comment type="caution">
    <text evidence="6">The sequence shown here is derived from an EMBL/GenBank/DDBJ whole genome shotgun (WGS) entry which is preliminary data.</text>
</comment>
<dbReference type="NCBIfam" id="NF006130">
    <property type="entry name" value="PRK08274.1"/>
    <property type="match status" value="1"/>
</dbReference>